<dbReference type="EMBL" id="VSRR010001459">
    <property type="protein sequence ID" value="MPC25420.1"/>
    <property type="molecule type" value="Genomic_DNA"/>
</dbReference>
<sequence>MICPHCRAEVDTTTKTSPSVHCYTKPHYCYVMFDARTIQVQSYGYGHTVQPPHTPASNLVTTFDTHLFTVYKEDHEKKVL</sequence>
<dbReference type="AlphaFoldDB" id="A0A5B7DVA3"/>
<dbReference type="Proteomes" id="UP000324222">
    <property type="component" value="Unassembled WGS sequence"/>
</dbReference>
<comment type="caution">
    <text evidence="1">The sequence shown here is derived from an EMBL/GenBank/DDBJ whole genome shotgun (WGS) entry which is preliminary data.</text>
</comment>
<accession>A0A5B7DVA3</accession>
<name>A0A5B7DVA3_PORTR</name>
<organism evidence="1 2">
    <name type="scientific">Portunus trituberculatus</name>
    <name type="common">Swimming crab</name>
    <name type="synonym">Neptunus trituberculatus</name>
    <dbReference type="NCBI Taxonomy" id="210409"/>
    <lineage>
        <taxon>Eukaryota</taxon>
        <taxon>Metazoa</taxon>
        <taxon>Ecdysozoa</taxon>
        <taxon>Arthropoda</taxon>
        <taxon>Crustacea</taxon>
        <taxon>Multicrustacea</taxon>
        <taxon>Malacostraca</taxon>
        <taxon>Eumalacostraca</taxon>
        <taxon>Eucarida</taxon>
        <taxon>Decapoda</taxon>
        <taxon>Pleocyemata</taxon>
        <taxon>Brachyura</taxon>
        <taxon>Eubrachyura</taxon>
        <taxon>Portunoidea</taxon>
        <taxon>Portunidae</taxon>
        <taxon>Portuninae</taxon>
        <taxon>Portunus</taxon>
    </lineage>
</organism>
<keyword evidence="2" id="KW-1185">Reference proteome</keyword>
<proteinExistence type="predicted"/>
<protein>
    <submittedName>
        <fullName evidence="1">Uncharacterized protein</fullName>
    </submittedName>
</protein>
<evidence type="ECO:0000313" key="1">
    <source>
        <dbReference type="EMBL" id="MPC25420.1"/>
    </source>
</evidence>
<gene>
    <name evidence="1" type="ORF">E2C01_018531</name>
</gene>
<reference evidence="1 2" key="1">
    <citation type="submission" date="2019-05" db="EMBL/GenBank/DDBJ databases">
        <title>Another draft genome of Portunus trituberculatus and its Hox gene families provides insights of decapod evolution.</title>
        <authorList>
            <person name="Jeong J.-H."/>
            <person name="Song I."/>
            <person name="Kim S."/>
            <person name="Choi T."/>
            <person name="Kim D."/>
            <person name="Ryu S."/>
            <person name="Kim W."/>
        </authorList>
    </citation>
    <scope>NUCLEOTIDE SEQUENCE [LARGE SCALE GENOMIC DNA]</scope>
    <source>
        <tissue evidence="1">Muscle</tissue>
    </source>
</reference>
<evidence type="ECO:0000313" key="2">
    <source>
        <dbReference type="Proteomes" id="UP000324222"/>
    </source>
</evidence>